<reference evidence="3 4" key="2">
    <citation type="submission" date="2019-08" db="EMBL/GenBank/DDBJ databases">
        <title>Jejuicoccus antrihumi gen. nov., sp. nov., a new member of the family Dermacoccaceae isolated from a cave.</title>
        <authorList>
            <person name="Schumann P."/>
            <person name="Kim I.S."/>
        </authorList>
    </citation>
    <scope>NUCLEOTIDE SEQUENCE [LARGE SCALE GENOMIC DNA]</scope>
    <source>
        <strain evidence="3 4">C5-26</strain>
    </source>
</reference>
<evidence type="ECO:0000259" key="1">
    <source>
        <dbReference type="Pfam" id="PF01609"/>
    </source>
</evidence>
<dbReference type="GO" id="GO:0004803">
    <property type="term" value="F:transposase activity"/>
    <property type="evidence" value="ECO:0007669"/>
    <property type="project" value="InterPro"/>
</dbReference>
<dbReference type="Proteomes" id="UP000320244">
    <property type="component" value="Unassembled WGS sequence"/>
</dbReference>
<protein>
    <submittedName>
        <fullName evidence="3">IS4 family transposase</fullName>
    </submittedName>
</protein>
<dbReference type="Pfam" id="PF13006">
    <property type="entry name" value="Nterm_IS4"/>
    <property type="match status" value="1"/>
</dbReference>
<dbReference type="OrthoDB" id="477305at2"/>
<dbReference type="NCBIfam" id="NF033592">
    <property type="entry name" value="transpos_IS4_1"/>
    <property type="match status" value="1"/>
</dbReference>
<sequence>MAAEHDRRYAPGHLGELTRLLPIEMVDEAVQQTRTLQKRLRGLPARVVVYLLLAGCLFPEVGYPGVWRKLTAGLAHLAPVRPSASALCQARRRIGPAPLKWLFDLIRGPEGAAPARAGVWWKGLLVTAIDGTILTVPDQPAVRTRYVKQAGHHGGTGYPQVRLLALLTCGTRTLIDAVFAPTTVGETTLAPGLWSSLRAGMLVLADRNFDAVDVLTGIAQCDADFLIRGKTSRRLPVLARHQDESFTSRIGPLTVRVIDAQITVTTADGEQRCAYRLLTTLMDPVRYPAHQLVGLYHERWEIETAYLELKASILGGRVLRARTAPGLEQEIYALLVTYQLIRTAISDAAYATGMDPDRGSFTIAWQTAKDQVVLAQHAIDDAAVELVGVIGAEVLADPLPPRRLRVCPRIVKRAISKYQARGPVIDRSCRQARLDVYVLPGEPP</sequence>
<dbReference type="InterPro" id="IPR024473">
    <property type="entry name" value="Transposases_IS4_N"/>
</dbReference>
<dbReference type="SUPFAM" id="SSF53098">
    <property type="entry name" value="Ribonuclease H-like"/>
    <property type="match status" value="1"/>
</dbReference>
<evidence type="ECO:0000313" key="3">
    <source>
        <dbReference type="EMBL" id="TWP32046.1"/>
    </source>
</evidence>
<organism evidence="3 4">
    <name type="scientific">Leekyejoonella antrihumi</name>
    <dbReference type="NCBI Taxonomy" id="1660198"/>
    <lineage>
        <taxon>Bacteria</taxon>
        <taxon>Bacillati</taxon>
        <taxon>Actinomycetota</taxon>
        <taxon>Actinomycetes</taxon>
        <taxon>Micrococcales</taxon>
        <taxon>Dermacoccaceae</taxon>
        <taxon>Leekyejoonella</taxon>
    </lineage>
</organism>
<gene>
    <name evidence="3" type="ORF">FGL98_24785</name>
</gene>
<dbReference type="PANTHER" id="PTHR37529">
    <property type="entry name" value="TRANSPOSASE INSG FOR INSERTION SEQUENCE ELEMENT IS4-RELATED"/>
    <property type="match status" value="1"/>
</dbReference>
<comment type="caution">
    <text evidence="3">The sequence shown here is derived from an EMBL/GenBank/DDBJ whole genome shotgun (WGS) entry which is preliminary data.</text>
</comment>
<name>A0A563DPF1_9MICO</name>
<dbReference type="InterPro" id="IPR047952">
    <property type="entry name" value="Transpos_IS4"/>
</dbReference>
<dbReference type="EMBL" id="VCQV01000097">
    <property type="protein sequence ID" value="TWP32046.1"/>
    <property type="molecule type" value="Genomic_DNA"/>
</dbReference>
<proteinExistence type="predicted"/>
<accession>A0A563DPF1</accession>
<evidence type="ECO:0000259" key="2">
    <source>
        <dbReference type="Pfam" id="PF13006"/>
    </source>
</evidence>
<feature type="domain" description="Transposase IS4 N-terminal" evidence="2">
    <location>
        <begin position="12"/>
        <end position="104"/>
    </location>
</feature>
<evidence type="ECO:0000313" key="4">
    <source>
        <dbReference type="Proteomes" id="UP000320244"/>
    </source>
</evidence>
<dbReference type="InterPro" id="IPR002559">
    <property type="entry name" value="Transposase_11"/>
</dbReference>
<dbReference type="Pfam" id="PF01609">
    <property type="entry name" value="DDE_Tnp_1"/>
    <property type="match status" value="1"/>
</dbReference>
<dbReference type="AlphaFoldDB" id="A0A563DPF1"/>
<dbReference type="InterPro" id="IPR012337">
    <property type="entry name" value="RNaseH-like_sf"/>
</dbReference>
<reference evidence="3 4" key="1">
    <citation type="submission" date="2019-05" db="EMBL/GenBank/DDBJ databases">
        <authorList>
            <person name="Lee S.D."/>
        </authorList>
    </citation>
    <scope>NUCLEOTIDE SEQUENCE [LARGE SCALE GENOMIC DNA]</scope>
    <source>
        <strain evidence="3 4">C5-26</strain>
    </source>
</reference>
<keyword evidence="4" id="KW-1185">Reference proteome</keyword>
<dbReference type="GO" id="GO:0003677">
    <property type="term" value="F:DNA binding"/>
    <property type="evidence" value="ECO:0007669"/>
    <property type="project" value="InterPro"/>
</dbReference>
<dbReference type="Gene3D" id="3.90.350.10">
    <property type="entry name" value="Transposase Inhibitor Protein From Tn5, Chain A, domain 1"/>
    <property type="match status" value="1"/>
</dbReference>
<dbReference type="PANTHER" id="PTHR37529:SF1">
    <property type="entry name" value="TRANSPOSASE INSG FOR INSERTION SEQUENCE ELEMENT IS4-RELATED"/>
    <property type="match status" value="1"/>
</dbReference>
<dbReference type="GO" id="GO:0006313">
    <property type="term" value="P:DNA transposition"/>
    <property type="evidence" value="ECO:0007669"/>
    <property type="project" value="InterPro"/>
</dbReference>
<feature type="domain" description="Transposase IS4-like" evidence="1">
    <location>
        <begin position="123"/>
        <end position="339"/>
    </location>
</feature>